<dbReference type="InterPro" id="IPR034660">
    <property type="entry name" value="DinB/YfiT-like"/>
</dbReference>
<gene>
    <name evidence="4" type="ORF">Rumeso_00335</name>
</gene>
<feature type="binding site" evidence="3">
    <location>
        <position position="137"/>
    </location>
    <ligand>
        <name>a divalent metal cation</name>
        <dbReference type="ChEBI" id="CHEBI:60240"/>
    </ligand>
</feature>
<evidence type="ECO:0000256" key="3">
    <source>
        <dbReference type="PIRSR" id="PIRSR607837-1"/>
    </source>
</evidence>
<comment type="similarity">
    <text evidence="1">Belongs to the DinB family.</text>
</comment>
<dbReference type="Pfam" id="PF05163">
    <property type="entry name" value="DinB"/>
    <property type="match status" value="1"/>
</dbReference>
<feature type="binding site" evidence="3">
    <location>
        <position position="50"/>
    </location>
    <ligand>
        <name>a divalent metal cation</name>
        <dbReference type="ChEBI" id="CHEBI:60240"/>
    </ligand>
</feature>
<dbReference type="SUPFAM" id="SSF109854">
    <property type="entry name" value="DinB/YfiT-like putative metalloenzymes"/>
    <property type="match status" value="1"/>
</dbReference>
<organism evidence="4 5">
    <name type="scientific">Rubellimicrobium mesophilum DSM 19309</name>
    <dbReference type="NCBI Taxonomy" id="442562"/>
    <lineage>
        <taxon>Bacteria</taxon>
        <taxon>Pseudomonadati</taxon>
        <taxon>Pseudomonadota</taxon>
        <taxon>Alphaproteobacteria</taxon>
        <taxon>Rhodobacterales</taxon>
        <taxon>Roseobacteraceae</taxon>
        <taxon>Rubellimicrobium</taxon>
    </lineage>
</organism>
<name>A0A017HVC2_9RHOB</name>
<evidence type="ECO:0000256" key="1">
    <source>
        <dbReference type="ARBA" id="ARBA00008635"/>
    </source>
</evidence>
<dbReference type="InterPro" id="IPR007837">
    <property type="entry name" value="DinB"/>
</dbReference>
<dbReference type="GO" id="GO:0046872">
    <property type="term" value="F:metal ion binding"/>
    <property type="evidence" value="ECO:0007669"/>
    <property type="project" value="UniProtKB-KW"/>
</dbReference>
<accession>A0A017HVC2</accession>
<keyword evidence="2 3" id="KW-0479">Metal-binding</keyword>
<proteinExistence type="inferred from homology"/>
<reference evidence="4 5" key="1">
    <citation type="submission" date="2013-02" db="EMBL/GenBank/DDBJ databases">
        <authorList>
            <person name="Fiebig A."/>
            <person name="Goeker M."/>
            <person name="Klenk H.-P.P."/>
        </authorList>
    </citation>
    <scope>NUCLEOTIDE SEQUENCE [LARGE SCALE GENOMIC DNA]</scope>
    <source>
        <strain evidence="4 5">DSM 19309</strain>
    </source>
</reference>
<dbReference type="Proteomes" id="UP000019666">
    <property type="component" value="Unassembled WGS sequence"/>
</dbReference>
<dbReference type="RefSeq" id="WP_037284724.1">
    <property type="nucleotide sequence ID" value="NZ_KK088646.1"/>
</dbReference>
<protein>
    <submittedName>
        <fullName evidence="4">DinB family protein</fullName>
    </submittedName>
</protein>
<evidence type="ECO:0000313" key="5">
    <source>
        <dbReference type="Proteomes" id="UP000019666"/>
    </source>
</evidence>
<dbReference type="EMBL" id="AOSK01000017">
    <property type="protein sequence ID" value="EYD78073.1"/>
    <property type="molecule type" value="Genomic_DNA"/>
</dbReference>
<comment type="caution">
    <text evidence="4">The sequence shown here is derived from an EMBL/GenBank/DDBJ whole genome shotgun (WGS) entry which is preliminary data.</text>
</comment>
<evidence type="ECO:0000313" key="4">
    <source>
        <dbReference type="EMBL" id="EYD78073.1"/>
    </source>
</evidence>
<dbReference type="PANTHER" id="PTHR37302">
    <property type="entry name" value="SLR1116 PROTEIN"/>
    <property type="match status" value="1"/>
</dbReference>
<keyword evidence="5" id="KW-1185">Reference proteome</keyword>
<dbReference type="OrthoDB" id="9807509at2"/>
<dbReference type="PANTHER" id="PTHR37302:SF1">
    <property type="entry name" value="PROTEIN DINB"/>
    <property type="match status" value="1"/>
</dbReference>
<dbReference type="Gene3D" id="1.20.120.450">
    <property type="entry name" value="dinb family like domain"/>
    <property type="match status" value="1"/>
</dbReference>
<dbReference type="HOGENOM" id="CLU_101283_1_1_5"/>
<dbReference type="STRING" id="442562.Rumeso_00335"/>
<sequence length="167" mass="19184">MITPEFARTMAAYNAEMNRRVFGAAMRLPAEERRMDRSVFWRSIHGTLSHILWADRTWLSRFGESEKPSIAIWDSDKLVDDFGDLWTQRQRFDQVITAWAGQLSDQDLQGDLAWYSGAVGRDMTRPRALVVMHIFNHQTHHRGQAHALITRAGESTGDTDLPFVLPD</sequence>
<evidence type="ECO:0000256" key="2">
    <source>
        <dbReference type="ARBA" id="ARBA00022723"/>
    </source>
</evidence>
<feature type="binding site" evidence="3">
    <location>
        <position position="141"/>
    </location>
    <ligand>
        <name>a divalent metal cation</name>
        <dbReference type="ChEBI" id="CHEBI:60240"/>
    </ligand>
</feature>
<dbReference type="AlphaFoldDB" id="A0A017HVC2"/>